<dbReference type="AlphaFoldDB" id="A0A2P2L6R0"/>
<proteinExistence type="predicted"/>
<protein>
    <submittedName>
        <fullName evidence="1">Polypyrimidine tract-binding protein homolog 1-like isoform X2</fullName>
    </submittedName>
</protein>
<reference evidence="1" key="1">
    <citation type="submission" date="2018-02" db="EMBL/GenBank/DDBJ databases">
        <title>Rhizophora mucronata_Transcriptome.</title>
        <authorList>
            <person name="Meera S.P."/>
            <person name="Sreeshan A."/>
            <person name="Augustine A."/>
        </authorList>
    </citation>
    <scope>NUCLEOTIDE SEQUENCE</scope>
    <source>
        <tissue evidence="1">Leaf</tissue>
    </source>
</reference>
<name>A0A2P2L6R0_RHIMU</name>
<evidence type="ECO:0000313" key="1">
    <source>
        <dbReference type="EMBL" id="MBX13670.1"/>
    </source>
</evidence>
<accession>A0A2P2L6R0</accession>
<dbReference type="EMBL" id="GGEC01033186">
    <property type="protein sequence ID" value="MBX13670.1"/>
    <property type="molecule type" value="Transcribed_RNA"/>
</dbReference>
<organism evidence="1">
    <name type="scientific">Rhizophora mucronata</name>
    <name type="common">Asiatic mangrove</name>
    <dbReference type="NCBI Taxonomy" id="61149"/>
    <lineage>
        <taxon>Eukaryota</taxon>
        <taxon>Viridiplantae</taxon>
        <taxon>Streptophyta</taxon>
        <taxon>Embryophyta</taxon>
        <taxon>Tracheophyta</taxon>
        <taxon>Spermatophyta</taxon>
        <taxon>Magnoliopsida</taxon>
        <taxon>eudicotyledons</taxon>
        <taxon>Gunneridae</taxon>
        <taxon>Pentapetalae</taxon>
        <taxon>rosids</taxon>
        <taxon>fabids</taxon>
        <taxon>Malpighiales</taxon>
        <taxon>Rhizophoraceae</taxon>
        <taxon>Rhizophora</taxon>
    </lineage>
</organism>
<sequence length="84" mass="9885">MLLQLLYQVQFMLASCHPRFLQDKCRLGIQPYRQVEHICQFRALLPVKHIQCPPFLPMPLQQCLLGHLPFPKAAQFLLACLQWQ</sequence>